<name>A0ABQ7M1M2_BRACM</name>
<evidence type="ECO:0000313" key="2">
    <source>
        <dbReference type="EMBL" id="KAG5392704.1"/>
    </source>
</evidence>
<keyword evidence="1" id="KW-1133">Transmembrane helix</keyword>
<sequence>MIYIIQSINYFFSSYLYHTNVTFLRRSNRERLEDKSNGVGAVEAAMLSLSVEDESKGKETEKAILSLSEAAEKIDPSDFAAFMGKVRVPFSHIPKSVYERTTVDWINKLPFKSHWKFVTWALDRLHLDWVSHARGEEQPNIEYQVGTLVQLAMVLRATPDSLTFLLPMLKGKPKFHGQENLPLIVWMMSQAFHDDLPAALYSWALNLLPLVVNECYSSHSIHLILQFVEMILSSNSEARAVLLNEPVRHGERLIPPCSFEMLVRLTFPAPSARVESTQRFEAIYPLLKEVALAPDITANALKRIFTFSLKLAGGQGNTALANEATAIAISVLTQNVDCFKQWVVLYKENLEASVALLNKLVDEWKYHSLKLSSSSSDTLTVKHAINSFRMKNEKAITEDVANPSLYKEADQACKLISSRLSRGIGIAPLTAMVIAGVVGAGAAHALIYLARSKKSFS</sequence>
<dbReference type="PANTHER" id="PTHR13448">
    <property type="entry name" value="TRANSMEMBRANE PROTEIN 214"/>
    <property type="match status" value="1"/>
</dbReference>
<keyword evidence="3" id="KW-1185">Reference proteome</keyword>
<dbReference type="InterPro" id="IPR019308">
    <property type="entry name" value="TMEM214"/>
</dbReference>
<dbReference type="EMBL" id="JADBGQ010000006">
    <property type="protein sequence ID" value="KAG5392704.1"/>
    <property type="molecule type" value="Genomic_DNA"/>
</dbReference>
<protein>
    <submittedName>
        <fullName evidence="2">Uncharacterized protein</fullName>
    </submittedName>
</protein>
<keyword evidence="1" id="KW-0472">Membrane</keyword>
<proteinExistence type="predicted"/>
<dbReference type="Pfam" id="PF10151">
    <property type="entry name" value="TMEM214"/>
    <property type="match status" value="1"/>
</dbReference>
<evidence type="ECO:0000313" key="3">
    <source>
        <dbReference type="Proteomes" id="UP000823674"/>
    </source>
</evidence>
<feature type="transmembrane region" description="Helical" evidence="1">
    <location>
        <begin position="426"/>
        <end position="450"/>
    </location>
</feature>
<evidence type="ECO:0000256" key="1">
    <source>
        <dbReference type="SAM" id="Phobius"/>
    </source>
</evidence>
<reference evidence="2 3" key="1">
    <citation type="submission" date="2021-03" db="EMBL/GenBank/DDBJ databases">
        <authorList>
            <person name="King G.J."/>
            <person name="Bancroft I."/>
            <person name="Baten A."/>
            <person name="Bloomfield J."/>
            <person name="Borpatragohain P."/>
            <person name="He Z."/>
            <person name="Irish N."/>
            <person name="Irwin J."/>
            <person name="Liu K."/>
            <person name="Mauleon R.P."/>
            <person name="Moore J."/>
            <person name="Morris R."/>
            <person name="Ostergaard L."/>
            <person name="Wang B."/>
            <person name="Wells R."/>
        </authorList>
    </citation>
    <scope>NUCLEOTIDE SEQUENCE [LARGE SCALE GENOMIC DNA]</scope>
    <source>
        <strain evidence="2">R-o-18</strain>
        <tissue evidence="2">Leaf</tissue>
    </source>
</reference>
<dbReference type="PANTHER" id="PTHR13448:SF10">
    <property type="entry name" value="GCF C-TERMINAL DOMAIN-CONTAINING PROTEIN"/>
    <property type="match status" value="1"/>
</dbReference>
<organism evidence="2 3">
    <name type="scientific">Brassica rapa subsp. trilocularis</name>
    <dbReference type="NCBI Taxonomy" id="1813537"/>
    <lineage>
        <taxon>Eukaryota</taxon>
        <taxon>Viridiplantae</taxon>
        <taxon>Streptophyta</taxon>
        <taxon>Embryophyta</taxon>
        <taxon>Tracheophyta</taxon>
        <taxon>Spermatophyta</taxon>
        <taxon>Magnoliopsida</taxon>
        <taxon>eudicotyledons</taxon>
        <taxon>Gunneridae</taxon>
        <taxon>Pentapetalae</taxon>
        <taxon>rosids</taxon>
        <taxon>malvids</taxon>
        <taxon>Brassicales</taxon>
        <taxon>Brassicaceae</taxon>
        <taxon>Brassiceae</taxon>
        <taxon>Brassica</taxon>
    </lineage>
</organism>
<comment type="caution">
    <text evidence="2">The sequence shown here is derived from an EMBL/GenBank/DDBJ whole genome shotgun (WGS) entry which is preliminary data.</text>
</comment>
<keyword evidence="1" id="KW-0812">Transmembrane</keyword>
<gene>
    <name evidence="2" type="primary">A06p017890.1_BraROA</name>
    <name evidence="2" type="ORF">IGI04_022667</name>
</gene>
<dbReference type="Proteomes" id="UP000823674">
    <property type="component" value="Chromosome A06"/>
</dbReference>
<accession>A0ABQ7M1M2</accession>